<evidence type="ECO:0000256" key="5">
    <source>
        <dbReference type="ARBA" id="ARBA00022840"/>
    </source>
</evidence>
<evidence type="ECO:0000256" key="3">
    <source>
        <dbReference type="ARBA" id="ARBA00022490"/>
    </source>
</evidence>
<dbReference type="Gene3D" id="3.30.230.80">
    <property type="match status" value="1"/>
</dbReference>
<evidence type="ECO:0000256" key="6">
    <source>
        <dbReference type="ARBA" id="ARBA00023016"/>
    </source>
</evidence>
<organism evidence="11 12">
    <name type="scientific">Buchnera aphidicola</name>
    <name type="common">Thelaxes californica</name>
    <dbReference type="NCBI Taxonomy" id="1315998"/>
    <lineage>
        <taxon>Bacteria</taxon>
        <taxon>Pseudomonadati</taxon>
        <taxon>Pseudomonadota</taxon>
        <taxon>Gammaproteobacteria</taxon>
        <taxon>Enterobacterales</taxon>
        <taxon>Erwiniaceae</taxon>
        <taxon>Buchnera</taxon>
    </lineage>
</organism>
<dbReference type="InterPro" id="IPR019805">
    <property type="entry name" value="Heat_shock_protein_90_CS"/>
</dbReference>
<dbReference type="InterPro" id="IPR003594">
    <property type="entry name" value="HATPase_dom"/>
</dbReference>
<keyword evidence="6 8" id="KW-0346">Stress response</keyword>
<feature type="binding site" evidence="9">
    <location>
        <position position="101"/>
    </location>
    <ligand>
        <name>ATP</name>
        <dbReference type="ChEBI" id="CHEBI:30616"/>
    </ligand>
</feature>
<dbReference type="SUPFAM" id="SSF54211">
    <property type="entry name" value="Ribosomal protein S5 domain 2-like"/>
    <property type="match status" value="1"/>
</dbReference>
<dbReference type="SUPFAM" id="SSF55874">
    <property type="entry name" value="ATPase domain of HSP90 chaperone/DNA topoisomerase II/histidine kinase"/>
    <property type="match status" value="1"/>
</dbReference>
<dbReference type="GO" id="GO:0005737">
    <property type="term" value="C:cytoplasm"/>
    <property type="evidence" value="ECO:0007669"/>
    <property type="project" value="UniProtKB-SubCell"/>
</dbReference>
<dbReference type="Pfam" id="PF13589">
    <property type="entry name" value="HATPase_c_3"/>
    <property type="match status" value="1"/>
</dbReference>
<dbReference type="Proteomes" id="UP000298782">
    <property type="component" value="Chromosome"/>
</dbReference>
<evidence type="ECO:0000256" key="4">
    <source>
        <dbReference type="ARBA" id="ARBA00022741"/>
    </source>
</evidence>
<dbReference type="CDD" id="cd16927">
    <property type="entry name" value="HATPase_Hsp90-like"/>
    <property type="match status" value="1"/>
</dbReference>
<feature type="region of interest" description="A; substrate-binding" evidence="8">
    <location>
        <begin position="1"/>
        <end position="331"/>
    </location>
</feature>
<dbReference type="GO" id="GO:0051082">
    <property type="term" value="F:unfolded protein binding"/>
    <property type="evidence" value="ECO:0007669"/>
    <property type="project" value="UniProtKB-UniRule"/>
</dbReference>
<dbReference type="Gene3D" id="1.20.120.790">
    <property type="entry name" value="Heat shock protein 90, C-terminal domain"/>
    <property type="match status" value="1"/>
</dbReference>
<feature type="binding site" evidence="9">
    <location>
        <position position="95"/>
    </location>
    <ligand>
        <name>ATP</name>
        <dbReference type="ChEBI" id="CHEBI:30616"/>
    </ligand>
</feature>
<accession>A0A4D6YFK5</accession>
<evidence type="ECO:0000256" key="2">
    <source>
        <dbReference type="ARBA" id="ARBA00008239"/>
    </source>
</evidence>
<evidence type="ECO:0000256" key="8">
    <source>
        <dbReference type="HAMAP-Rule" id="MF_00505"/>
    </source>
</evidence>
<dbReference type="SUPFAM" id="SSF110942">
    <property type="entry name" value="HSP90 C-terminal domain"/>
    <property type="match status" value="1"/>
</dbReference>
<dbReference type="Gene3D" id="3.30.565.10">
    <property type="entry name" value="Histidine kinase-like ATPase, C-terminal domain"/>
    <property type="match status" value="1"/>
</dbReference>
<feature type="binding site" evidence="9">
    <location>
        <position position="331"/>
    </location>
    <ligand>
        <name>ATP</name>
        <dbReference type="ChEBI" id="CHEBI:30616"/>
    </ligand>
</feature>
<evidence type="ECO:0000256" key="9">
    <source>
        <dbReference type="PIRSR" id="PIRSR002583-1"/>
    </source>
</evidence>
<comment type="function">
    <text evidence="8">Molecular chaperone. Has ATPase activity.</text>
</comment>
<feature type="binding site" evidence="9">
    <location>
        <begin position="124"/>
        <end position="129"/>
    </location>
    <ligand>
        <name>ATP</name>
        <dbReference type="ChEBI" id="CHEBI:30616"/>
    </ligand>
</feature>
<evidence type="ECO:0000313" key="11">
    <source>
        <dbReference type="EMBL" id="QCI26893.1"/>
    </source>
</evidence>
<dbReference type="InterPro" id="IPR020568">
    <property type="entry name" value="Ribosomal_Su5_D2-typ_SF"/>
</dbReference>
<dbReference type="PANTHER" id="PTHR11528">
    <property type="entry name" value="HEAT SHOCK PROTEIN 90 FAMILY MEMBER"/>
    <property type="match status" value="1"/>
</dbReference>
<feature type="binding site" evidence="9">
    <location>
        <position position="40"/>
    </location>
    <ligand>
        <name>ATP</name>
        <dbReference type="ChEBI" id="CHEBI:30616"/>
    </ligand>
</feature>
<comment type="subcellular location">
    <subcellularLocation>
        <location evidence="1 8">Cytoplasm</location>
    </subcellularLocation>
</comment>
<feature type="binding site" evidence="9">
    <location>
        <position position="36"/>
    </location>
    <ligand>
        <name>ATP</name>
        <dbReference type="ChEBI" id="CHEBI:30616"/>
    </ligand>
</feature>
<dbReference type="OrthoDB" id="9802640at2"/>
<evidence type="ECO:0000256" key="1">
    <source>
        <dbReference type="ARBA" id="ARBA00004496"/>
    </source>
</evidence>
<dbReference type="PIRSF" id="PIRSF002583">
    <property type="entry name" value="Hsp90"/>
    <property type="match status" value="1"/>
</dbReference>
<dbReference type="FunFam" id="3.30.565.10:FF:000009">
    <property type="entry name" value="Molecular chaperone HtpG"/>
    <property type="match status" value="1"/>
</dbReference>
<gene>
    <name evidence="8 11" type="primary">htpG</name>
    <name evidence="11" type="ORF">D9V80_01890</name>
</gene>
<keyword evidence="4 8" id="KW-0547">Nucleotide-binding</keyword>
<feature type="binding site" evidence="9">
    <location>
        <position position="82"/>
    </location>
    <ligand>
        <name>ATP</name>
        <dbReference type="ChEBI" id="CHEBI:30616"/>
    </ligand>
</feature>
<dbReference type="RefSeq" id="WP_158353686.1">
    <property type="nucleotide sequence ID" value="NZ_CP034852.1"/>
</dbReference>
<evidence type="ECO:0000259" key="10">
    <source>
        <dbReference type="SMART" id="SM00387"/>
    </source>
</evidence>
<name>A0A4D6YFK5_9GAMM</name>
<dbReference type="NCBIfam" id="NF003555">
    <property type="entry name" value="PRK05218.1"/>
    <property type="match status" value="1"/>
</dbReference>
<reference evidence="11 12" key="2">
    <citation type="submission" date="2019-05" db="EMBL/GenBank/DDBJ databases">
        <title>Genome evolution of the obligate endosymbiont Buchnera aphidicola.</title>
        <authorList>
            <person name="Moran N.A."/>
        </authorList>
    </citation>
    <scope>NUCLEOTIDE SEQUENCE [LARGE SCALE GENOMIC DNA]</scope>
    <source>
        <strain evidence="11 12">Tca</strain>
    </source>
</reference>
<dbReference type="Gene3D" id="3.40.50.11260">
    <property type="match status" value="1"/>
</dbReference>
<dbReference type="HAMAP" id="MF_00505">
    <property type="entry name" value="HSP90"/>
    <property type="match status" value="1"/>
</dbReference>
<feature type="region of interest" description="C" evidence="8">
    <location>
        <begin position="547"/>
        <end position="618"/>
    </location>
</feature>
<comment type="caution">
    <text evidence="8">Lacks conserved residue(s) required for the propagation of feature annotation.</text>
</comment>
<proteinExistence type="inferred from homology"/>
<evidence type="ECO:0000256" key="7">
    <source>
        <dbReference type="ARBA" id="ARBA00023186"/>
    </source>
</evidence>
<dbReference type="GO" id="GO:0140662">
    <property type="term" value="F:ATP-dependent protein folding chaperone"/>
    <property type="evidence" value="ECO:0007669"/>
    <property type="project" value="InterPro"/>
</dbReference>
<feature type="binding site" evidence="9">
    <location>
        <begin position="102"/>
        <end position="103"/>
    </location>
    <ligand>
        <name>ATP</name>
        <dbReference type="ChEBI" id="CHEBI:30616"/>
    </ligand>
</feature>
<protein>
    <recommendedName>
        <fullName evidence="8">Chaperone protein HtpG</fullName>
    </recommendedName>
    <alternativeName>
        <fullName evidence="8">Heat shock protein HtpG</fullName>
    </alternativeName>
    <alternativeName>
        <fullName evidence="8">High temperature protein G</fullName>
    </alternativeName>
</protein>
<dbReference type="PROSITE" id="PS00298">
    <property type="entry name" value="HSP90"/>
    <property type="match status" value="1"/>
</dbReference>
<sequence>MNTKTKEIYNFQSETKEILKLMIHSLYSNKEIFLRELIANASDALDKIRFLSITNSNLNIYNTNLSITIECNKKEKTIIISDNGIGMNKKEVIENLGTIAKSGTKNFLSSLNKNNDNKTNLIGQFGVGFYSSFIVADHVTVHTRSVHNSPKEGILWQSHGTGEYSIEYKEKKEVGTSVILKLKEQNQEFLDHWRLKNIIQKYSEYINFSINIKNEKNELEQINKTQALWTHKRTEIKEKQYIEFYKNFTKTSEDPLLWIHNHVEGNQTYILLLYIPSKLSSLPWNQDKKNGIKLYIQKIFIMDGLETLLPNYLRFIKGIVDCNDLPLNISREILQNNKIIEILKKSITKKILNVLEKISVTDQKKYTTFWKNFGTIFKEGPAEDINNRITILKLLRFHSIQHHNEEQYISLENYKKNMVPEQKNIYFITGDNYISASNSPHLEIFKKNNIDVLILSDKVDEWMVNYLIDFEGIKFQSVTKHDQNLNLLFKNHDNKEEIPIEIKQLIEKIKNILKNEIKDVQPTYKLTDTPAVLVPDTNEMSTQMAKLFIAVGQKVPPIKYILEINPKHFLIKKMSKMTDEKEITLWIQMLFDQTVLIEKGSVDNPNAFIARINHILNF</sequence>
<feature type="binding site" evidence="9">
    <location>
        <position position="87"/>
    </location>
    <ligand>
        <name>ATP</name>
        <dbReference type="ChEBI" id="CHEBI:30616"/>
    </ligand>
</feature>
<feature type="domain" description="Histidine kinase/HSP90-like ATPase" evidence="10">
    <location>
        <begin position="29"/>
        <end position="186"/>
    </location>
</feature>
<dbReference type="EMBL" id="CP034852">
    <property type="protein sequence ID" value="QCI26893.1"/>
    <property type="molecule type" value="Genomic_DNA"/>
</dbReference>
<keyword evidence="12" id="KW-1185">Reference proteome</keyword>
<keyword evidence="5 8" id="KW-0067">ATP-binding</keyword>
<comment type="subunit">
    <text evidence="8">Homodimer.</text>
</comment>
<dbReference type="Pfam" id="PF00183">
    <property type="entry name" value="HSP90"/>
    <property type="match status" value="1"/>
</dbReference>
<dbReference type="AlphaFoldDB" id="A0A4D6YFK5"/>
<dbReference type="InterPro" id="IPR036890">
    <property type="entry name" value="HATPase_C_sf"/>
</dbReference>
<comment type="similarity">
    <text evidence="2 8">Belongs to the heat shock protein 90 family.</text>
</comment>
<dbReference type="InterPro" id="IPR037196">
    <property type="entry name" value="HSP90_C"/>
</dbReference>
<feature type="binding site" evidence="9">
    <location>
        <position position="176"/>
    </location>
    <ligand>
        <name>ATP</name>
        <dbReference type="ChEBI" id="CHEBI:30616"/>
    </ligand>
</feature>
<keyword evidence="3 8" id="KW-0963">Cytoplasm</keyword>
<dbReference type="GO" id="GO:0016887">
    <property type="term" value="F:ATP hydrolysis activity"/>
    <property type="evidence" value="ECO:0007669"/>
    <property type="project" value="InterPro"/>
</dbReference>
<keyword evidence="7 8" id="KW-0143">Chaperone</keyword>
<dbReference type="InterPro" id="IPR001404">
    <property type="entry name" value="Hsp90_fam"/>
</dbReference>
<evidence type="ECO:0000313" key="12">
    <source>
        <dbReference type="Proteomes" id="UP000298782"/>
    </source>
</evidence>
<dbReference type="InterPro" id="IPR020575">
    <property type="entry name" value="Hsp90_N"/>
</dbReference>
<dbReference type="SMART" id="SM00387">
    <property type="entry name" value="HATPase_c"/>
    <property type="match status" value="1"/>
</dbReference>
<dbReference type="PRINTS" id="PR00775">
    <property type="entry name" value="HEATSHOCK90"/>
</dbReference>
<dbReference type="GO" id="GO:0005524">
    <property type="term" value="F:ATP binding"/>
    <property type="evidence" value="ECO:0007669"/>
    <property type="project" value="UniProtKB-UniRule"/>
</dbReference>
<reference evidence="11 12" key="1">
    <citation type="submission" date="2018-12" db="EMBL/GenBank/DDBJ databases">
        <authorList>
            <person name="Chong R.A."/>
        </authorList>
    </citation>
    <scope>NUCLEOTIDE SEQUENCE [LARGE SCALE GENOMIC DNA]</scope>
    <source>
        <strain evidence="11 12">Tca</strain>
    </source>
</reference>